<feature type="transmembrane region" description="Helical" evidence="5">
    <location>
        <begin position="88"/>
        <end position="110"/>
    </location>
</feature>
<dbReference type="PRINTS" id="PR00259">
    <property type="entry name" value="TMFOUR"/>
</dbReference>
<evidence type="ECO:0000256" key="6">
    <source>
        <dbReference type="SAM" id="SignalP"/>
    </source>
</evidence>
<dbReference type="Gene3D" id="1.10.1450.10">
    <property type="entry name" value="Tetraspanin"/>
    <property type="match status" value="1"/>
</dbReference>
<keyword evidence="4 5" id="KW-0472">Membrane</keyword>
<keyword evidence="6" id="KW-0732">Signal</keyword>
<dbReference type="PANTHER" id="PTHR19282:SF519">
    <property type="entry name" value="TETRASPANIN"/>
    <property type="match status" value="1"/>
</dbReference>
<dbReference type="SUPFAM" id="SSF48652">
    <property type="entry name" value="Tetraspanin"/>
    <property type="match status" value="1"/>
</dbReference>
<dbReference type="InterPro" id="IPR018499">
    <property type="entry name" value="Tetraspanin/Peripherin"/>
</dbReference>
<dbReference type="OrthoDB" id="6254918at2759"/>
<dbReference type="EMBL" id="CAJPWZ010001594">
    <property type="protein sequence ID" value="CAG2218247.1"/>
    <property type="molecule type" value="Genomic_DNA"/>
</dbReference>
<dbReference type="Proteomes" id="UP000683360">
    <property type="component" value="Unassembled WGS sequence"/>
</dbReference>
<feature type="transmembrane region" description="Helical" evidence="5">
    <location>
        <begin position="212"/>
        <end position="238"/>
    </location>
</feature>
<dbReference type="GO" id="GO:0005886">
    <property type="term" value="C:plasma membrane"/>
    <property type="evidence" value="ECO:0007669"/>
    <property type="project" value="TreeGrafter"/>
</dbReference>
<sequence length="248" mass="27052">MFSDHIWNTFLVIRWCVFGWRNICPCGKNDILILARSATDGAVDTIDAPSLIERAAHVLIAIGSFILCISFVGCCGACLKSKCLLRTYVIIVGLMIVLEVAAAILAAVFMNKMETYAKDNLQTMLNDNYIGPYATSNAVSLAFDLAQILLDCCGVVNRTEYASITTWNTTYAYNSSGVYITANATIPLTCFTQTGAHTTGCYEALKEEFSKYFNIMVGIAAGMGGLQIIGFISACCLMKEDRKTKDII</sequence>
<evidence type="ECO:0000256" key="2">
    <source>
        <dbReference type="ARBA" id="ARBA00022692"/>
    </source>
</evidence>
<feature type="chain" id="PRO_5035755815" description="Tetraspanin" evidence="6">
    <location>
        <begin position="20"/>
        <end position="248"/>
    </location>
</feature>
<feature type="transmembrane region" description="Helical" evidence="5">
    <location>
        <begin position="58"/>
        <end position="79"/>
    </location>
</feature>
<evidence type="ECO:0000256" key="1">
    <source>
        <dbReference type="ARBA" id="ARBA00004141"/>
    </source>
</evidence>
<dbReference type="InterPro" id="IPR008952">
    <property type="entry name" value="Tetraspanin_EC2_sf"/>
</dbReference>
<name>A0A8S3SCS6_MYTED</name>
<evidence type="ECO:0000256" key="3">
    <source>
        <dbReference type="ARBA" id="ARBA00022989"/>
    </source>
</evidence>
<proteinExistence type="predicted"/>
<keyword evidence="3 5" id="KW-1133">Transmembrane helix</keyword>
<evidence type="ECO:0000256" key="5">
    <source>
        <dbReference type="SAM" id="Phobius"/>
    </source>
</evidence>
<dbReference type="Pfam" id="PF00335">
    <property type="entry name" value="Tetraspanin"/>
    <property type="match status" value="1"/>
</dbReference>
<evidence type="ECO:0008006" key="9">
    <source>
        <dbReference type="Google" id="ProtNLM"/>
    </source>
</evidence>
<gene>
    <name evidence="7" type="ORF">MEDL_31878</name>
</gene>
<dbReference type="PANTHER" id="PTHR19282">
    <property type="entry name" value="TETRASPANIN"/>
    <property type="match status" value="1"/>
</dbReference>
<accession>A0A8S3SCS6</accession>
<evidence type="ECO:0000313" key="7">
    <source>
        <dbReference type="EMBL" id="CAG2218247.1"/>
    </source>
</evidence>
<organism evidence="7 8">
    <name type="scientific">Mytilus edulis</name>
    <name type="common">Blue mussel</name>
    <dbReference type="NCBI Taxonomy" id="6550"/>
    <lineage>
        <taxon>Eukaryota</taxon>
        <taxon>Metazoa</taxon>
        <taxon>Spiralia</taxon>
        <taxon>Lophotrochozoa</taxon>
        <taxon>Mollusca</taxon>
        <taxon>Bivalvia</taxon>
        <taxon>Autobranchia</taxon>
        <taxon>Pteriomorphia</taxon>
        <taxon>Mytilida</taxon>
        <taxon>Mytiloidea</taxon>
        <taxon>Mytilidae</taxon>
        <taxon>Mytilinae</taxon>
        <taxon>Mytilus</taxon>
    </lineage>
</organism>
<comment type="subcellular location">
    <subcellularLocation>
        <location evidence="1">Membrane</location>
        <topology evidence="1">Multi-pass membrane protein</topology>
    </subcellularLocation>
</comment>
<feature type="signal peptide" evidence="6">
    <location>
        <begin position="1"/>
        <end position="19"/>
    </location>
</feature>
<protein>
    <recommendedName>
        <fullName evidence="9">Tetraspanin</fullName>
    </recommendedName>
</protein>
<reference evidence="7" key="1">
    <citation type="submission" date="2021-03" db="EMBL/GenBank/DDBJ databases">
        <authorList>
            <person name="Bekaert M."/>
        </authorList>
    </citation>
    <scope>NUCLEOTIDE SEQUENCE</scope>
</reference>
<comment type="caution">
    <text evidence="7">The sequence shown here is derived from an EMBL/GenBank/DDBJ whole genome shotgun (WGS) entry which is preliminary data.</text>
</comment>
<keyword evidence="2 5" id="KW-0812">Transmembrane</keyword>
<dbReference type="AlphaFoldDB" id="A0A8S3SCS6"/>
<evidence type="ECO:0000313" key="8">
    <source>
        <dbReference type="Proteomes" id="UP000683360"/>
    </source>
</evidence>
<evidence type="ECO:0000256" key="4">
    <source>
        <dbReference type="ARBA" id="ARBA00023136"/>
    </source>
</evidence>
<keyword evidence="8" id="KW-1185">Reference proteome</keyword>